<dbReference type="Gene3D" id="3.20.20.20">
    <property type="entry name" value="Dihydropteroate synthase-like"/>
    <property type="match status" value="1"/>
</dbReference>
<comment type="function">
    <text evidence="9">Catalyzes the condensation of para-aminobenzoate (pABA) with 6-hydroxymethyl-7,8-dihydropterin diphosphate (DHPt-PP) to form 7,8-dihydropteroate (H2Pte), the immediate precursor of folate derivatives.</text>
</comment>
<dbReference type="InterPro" id="IPR045031">
    <property type="entry name" value="DHP_synth-like"/>
</dbReference>
<evidence type="ECO:0000256" key="1">
    <source>
        <dbReference type="ARBA" id="ARBA00000012"/>
    </source>
</evidence>
<keyword evidence="7 9" id="KW-0460">Magnesium</keyword>
<dbReference type="EMBL" id="JBHRTR010000037">
    <property type="protein sequence ID" value="MFC3230321.1"/>
    <property type="molecule type" value="Genomic_DNA"/>
</dbReference>
<dbReference type="SUPFAM" id="SSF51717">
    <property type="entry name" value="Dihydropteroate synthetase-like"/>
    <property type="match status" value="1"/>
</dbReference>
<evidence type="ECO:0000256" key="4">
    <source>
        <dbReference type="ARBA" id="ARBA00012458"/>
    </source>
</evidence>
<dbReference type="PROSITE" id="PS00793">
    <property type="entry name" value="DHPS_2"/>
    <property type="match status" value="1"/>
</dbReference>
<feature type="domain" description="Pterin-binding" evidence="10">
    <location>
        <begin position="10"/>
        <end position="264"/>
    </location>
</feature>
<evidence type="ECO:0000259" key="10">
    <source>
        <dbReference type="PROSITE" id="PS50972"/>
    </source>
</evidence>
<dbReference type="PANTHER" id="PTHR20941:SF1">
    <property type="entry name" value="FOLIC ACID SYNTHESIS PROTEIN FOL1"/>
    <property type="match status" value="1"/>
</dbReference>
<evidence type="ECO:0000256" key="5">
    <source>
        <dbReference type="ARBA" id="ARBA00022679"/>
    </source>
</evidence>
<evidence type="ECO:0000256" key="2">
    <source>
        <dbReference type="ARBA" id="ARBA00001946"/>
    </source>
</evidence>
<evidence type="ECO:0000256" key="6">
    <source>
        <dbReference type="ARBA" id="ARBA00022723"/>
    </source>
</evidence>
<evidence type="ECO:0000313" key="11">
    <source>
        <dbReference type="EMBL" id="MFC3230321.1"/>
    </source>
</evidence>
<keyword evidence="12" id="KW-1185">Reference proteome</keyword>
<dbReference type="InterPro" id="IPR006390">
    <property type="entry name" value="DHP_synth_dom"/>
</dbReference>
<dbReference type="Proteomes" id="UP001595528">
    <property type="component" value="Unassembled WGS sequence"/>
</dbReference>
<proteinExistence type="inferred from homology"/>
<gene>
    <name evidence="11" type="primary">folP</name>
    <name evidence="11" type="ORF">ACFOGJ_23930</name>
</gene>
<evidence type="ECO:0000256" key="7">
    <source>
        <dbReference type="ARBA" id="ARBA00022842"/>
    </source>
</evidence>
<evidence type="ECO:0000313" key="12">
    <source>
        <dbReference type="Proteomes" id="UP001595528"/>
    </source>
</evidence>
<evidence type="ECO:0000256" key="3">
    <source>
        <dbReference type="ARBA" id="ARBA00004763"/>
    </source>
</evidence>
<organism evidence="11 12">
    <name type="scientific">Marinibaculum pumilum</name>
    <dbReference type="NCBI Taxonomy" id="1766165"/>
    <lineage>
        <taxon>Bacteria</taxon>
        <taxon>Pseudomonadati</taxon>
        <taxon>Pseudomonadota</taxon>
        <taxon>Alphaproteobacteria</taxon>
        <taxon>Rhodospirillales</taxon>
        <taxon>Rhodospirillaceae</taxon>
        <taxon>Marinibaculum</taxon>
    </lineage>
</organism>
<comment type="catalytic activity">
    <reaction evidence="1">
        <text>(7,8-dihydropterin-6-yl)methyl diphosphate + 4-aminobenzoate = 7,8-dihydropteroate + diphosphate</text>
        <dbReference type="Rhea" id="RHEA:19949"/>
        <dbReference type="ChEBI" id="CHEBI:17836"/>
        <dbReference type="ChEBI" id="CHEBI:17839"/>
        <dbReference type="ChEBI" id="CHEBI:33019"/>
        <dbReference type="ChEBI" id="CHEBI:72950"/>
        <dbReference type="EC" id="2.5.1.15"/>
    </reaction>
</comment>
<reference evidence="12" key="1">
    <citation type="journal article" date="2019" name="Int. J. Syst. Evol. Microbiol.">
        <title>The Global Catalogue of Microorganisms (GCM) 10K type strain sequencing project: providing services to taxonomists for standard genome sequencing and annotation.</title>
        <authorList>
            <consortium name="The Broad Institute Genomics Platform"/>
            <consortium name="The Broad Institute Genome Sequencing Center for Infectious Disease"/>
            <person name="Wu L."/>
            <person name="Ma J."/>
        </authorList>
    </citation>
    <scope>NUCLEOTIDE SEQUENCE [LARGE SCALE GENOMIC DNA]</scope>
    <source>
        <strain evidence="12">KCTC 42964</strain>
    </source>
</reference>
<comment type="pathway">
    <text evidence="3 9">Cofactor biosynthesis; tetrahydrofolate biosynthesis; 7,8-dihydrofolate from 2-amino-4-hydroxy-6-hydroxymethyl-7,8-dihydropteridine diphosphate and 4-aminobenzoate: step 1/2.</text>
</comment>
<dbReference type="PROSITE" id="PS50972">
    <property type="entry name" value="PTERIN_BINDING"/>
    <property type="match status" value="1"/>
</dbReference>
<dbReference type="GO" id="GO:0004156">
    <property type="term" value="F:dihydropteroate synthase activity"/>
    <property type="evidence" value="ECO:0007669"/>
    <property type="project" value="UniProtKB-EC"/>
</dbReference>
<dbReference type="RefSeq" id="WP_379905381.1">
    <property type="nucleotide sequence ID" value="NZ_JBHRTR010000037.1"/>
</dbReference>
<evidence type="ECO:0000256" key="9">
    <source>
        <dbReference type="RuleBase" id="RU361205"/>
    </source>
</evidence>
<keyword evidence="6 9" id="KW-0479">Metal-binding</keyword>
<comment type="similarity">
    <text evidence="9">Belongs to the DHPS family.</text>
</comment>
<sequence length="288" mass="29304">MHSRTIGAPPLVMGILNVTPDSFADGGRHDAPQQAIAHGLRLAAEGADIVDVGGESTRPGAAEVPPAEEAARVVPVIRALAAEGVCVSVDTRRAAVMEQAAAAGAAILNDVSGLSFDPAAMAVAAGFPGPVVLMHMRGTPADMVRRTDYPDGVVPAVCDWARERLAACEAAGIGRERIVLDPGIGFAKTWAQSLELLAALPRLAALGRPLLVGASRKSFIGHLADAPTPDARLPGSLAAALWAATAGADILRVHDVAATRQALAVWQGISGAAVRQGVDDGDGKGKGD</sequence>
<dbReference type="CDD" id="cd00739">
    <property type="entry name" value="DHPS"/>
    <property type="match status" value="1"/>
</dbReference>
<dbReference type="InterPro" id="IPR000489">
    <property type="entry name" value="Pterin-binding_dom"/>
</dbReference>
<dbReference type="PROSITE" id="PS00792">
    <property type="entry name" value="DHPS_1"/>
    <property type="match status" value="1"/>
</dbReference>
<accession>A0ABV7L6N7</accession>
<dbReference type="Pfam" id="PF00809">
    <property type="entry name" value="Pterin_bind"/>
    <property type="match status" value="1"/>
</dbReference>
<dbReference type="PANTHER" id="PTHR20941">
    <property type="entry name" value="FOLATE SYNTHESIS PROTEINS"/>
    <property type="match status" value="1"/>
</dbReference>
<comment type="caution">
    <text evidence="11">The sequence shown here is derived from an EMBL/GenBank/DDBJ whole genome shotgun (WGS) entry which is preliminary data.</text>
</comment>
<protein>
    <recommendedName>
        <fullName evidence="4 9">Dihydropteroate synthase</fullName>
        <shortName evidence="9">DHPS</shortName>
        <ecNumber evidence="4 9">2.5.1.15</ecNumber>
    </recommendedName>
    <alternativeName>
        <fullName evidence="9">Dihydropteroate pyrophosphorylase</fullName>
    </alternativeName>
</protein>
<dbReference type="EC" id="2.5.1.15" evidence="4 9"/>
<dbReference type="NCBIfam" id="TIGR01496">
    <property type="entry name" value="DHPS"/>
    <property type="match status" value="1"/>
</dbReference>
<dbReference type="InterPro" id="IPR011005">
    <property type="entry name" value="Dihydropteroate_synth-like_sf"/>
</dbReference>
<comment type="cofactor">
    <cofactor evidence="2 9">
        <name>Mg(2+)</name>
        <dbReference type="ChEBI" id="CHEBI:18420"/>
    </cofactor>
</comment>
<name>A0ABV7L6N7_9PROT</name>
<evidence type="ECO:0000256" key="8">
    <source>
        <dbReference type="ARBA" id="ARBA00022909"/>
    </source>
</evidence>
<keyword evidence="5 9" id="KW-0808">Transferase</keyword>
<keyword evidence="8 9" id="KW-0289">Folate biosynthesis</keyword>